<evidence type="ECO:0008006" key="3">
    <source>
        <dbReference type="Google" id="ProtNLM"/>
    </source>
</evidence>
<reference evidence="1 2" key="1">
    <citation type="submission" date="2012-08" db="EMBL/GenBank/DDBJ databases">
        <title>Oryza genome evolution.</title>
        <authorList>
            <person name="Wing R.A."/>
        </authorList>
    </citation>
    <scope>NUCLEOTIDE SEQUENCE</scope>
</reference>
<dbReference type="AlphaFoldDB" id="A0A0D9WWU8"/>
<reference evidence="1" key="3">
    <citation type="submission" date="2015-04" db="UniProtKB">
        <authorList>
            <consortium name="EnsemblPlants"/>
        </authorList>
    </citation>
    <scope>IDENTIFICATION</scope>
</reference>
<protein>
    <recommendedName>
        <fullName evidence="3">Bifunctional inhibitor/plant lipid transfer protein/seed storage helical domain-containing protein</fullName>
    </recommendedName>
</protein>
<dbReference type="EnsemblPlants" id="LPERR07G06310.1">
    <property type="protein sequence ID" value="LPERR07G06310.1"/>
    <property type="gene ID" value="LPERR07G06310"/>
</dbReference>
<reference evidence="2" key="2">
    <citation type="submission" date="2013-12" db="EMBL/GenBank/DDBJ databases">
        <authorList>
            <person name="Yu Y."/>
            <person name="Lee S."/>
            <person name="de Baynast K."/>
            <person name="Wissotski M."/>
            <person name="Liu L."/>
            <person name="Talag J."/>
            <person name="Goicoechea J."/>
            <person name="Angelova A."/>
            <person name="Jetty R."/>
            <person name="Kudrna D."/>
            <person name="Golser W."/>
            <person name="Rivera L."/>
            <person name="Zhang J."/>
            <person name="Wing R."/>
        </authorList>
    </citation>
    <scope>NUCLEOTIDE SEQUENCE</scope>
</reference>
<dbReference type="HOGENOM" id="CLU_2444056_0_0_1"/>
<sequence length="90" mass="10285">MLLVFARQWWVAARRDILPARHGGDPEQPAPGLPPIRTLRRVRCRLDVRIGGRMHDSAVKAQCCREFAVIPPYCRCDVQSYYMDVGASFN</sequence>
<evidence type="ECO:0000313" key="1">
    <source>
        <dbReference type="EnsemblPlants" id="LPERR07G06310.1"/>
    </source>
</evidence>
<keyword evidence="2" id="KW-1185">Reference proteome</keyword>
<name>A0A0D9WWU8_9ORYZ</name>
<dbReference type="Gramene" id="LPERR07G06310.1">
    <property type="protein sequence ID" value="LPERR07G06310.1"/>
    <property type="gene ID" value="LPERR07G06310"/>
</dbReference>
<dbReference type="InterPro" id="IPR036312">
    <property type="entry name" value="Bifun_inhib/LTP/seed_sf"/>
</dbReference>
<evidence type="ECO:0000313" key="2">
    <source>
        <dbReference type="Proteomes" id="UP000032180"/>
    </source>
</evidence>
<accession>A0A0D9WWU8</accession>
<organism evidence="1 2">
    <name type="scientific">Leersia perrieri</name>
    <dbReference type="NCBI Taxonomy" id="77586"/>
    <lineage>
        <taxon>Eukaryota</taxon>
        <taxon>Viridiplantae</taxon>
        <taxon>Streptophyta</taxon>
        <taxon>Embryophyta</taxon>
        <taxon>Tracheophyta</taxon>
        <taxon>Spermatophyta</taxon>
        <taxon>Magnoliopsida</taxon>
        <taxon>Liliopsida</taxon>
        <taxon>Poales</taxon>
        <taxon>Poaceae</taxon>
        <taxon>BOP clade</taxon>
        <taxon>Oryzoideae</taxon>
        <taxon>Oryzeae</taxon>
        <taxon>Oryzinae</taxon>
        <taxon>Leersia</taxon>
    </lineage>
</organism>
<proteinExistence type="predicted"/>
<dbReference type="Proteomes" id="UP000032180">
    <property type="component" value="Chromosome 7"/>
</dbReference>
<dbReference type="SUPFAM" id="SSF47699">
    <property type="entry name" value="Bifunctional inhibitor/lipid-transfer protein/seed storage 2S albumin"/>
    <property type="match status" value="1"/>
</dbReference>
<dbReference type="Gene3D" id="1.10.110.10">
    <property type="entry name" value="Plant lipid-transfer and hydrophobic proteins"/>
    <property type="match status" value="1"/>
</dbReference>